<feature type="compositionally biased region" description="Basic and acidic residues" evidence="1">
    <location>
        <begin position="50"/>
        <end position="66"/>
    </location>
</feature>
<feature type="compositionally biased region" description="Basic and acidic residues" evidence="1">
    <location>
        <begin position="7"/>
        <end position="37"/>
    </location>
</feature>
<accession>A0A7S4NJV2</accession>
<dbReference type="EMBL" id="HBKQ01063278">
    <property type="protein sequence ID" value="CAE2291001.1"/>
    <property type="molecule type" value="Transcribed_RNA"/>
</dbReference>
<feature type="compositionally biased region" description="Low complexity" evidence="1">
    <location>
        <begin position="76"/>
        <end position="86"/>
    </location>
</feature>
<name>A0A7S4NJV2_9STRA</name>
<evidence type="ECO:0000313" key="2">
    <source>
        <dbReference type="EMBL" id="CAE2291001.1"/>
    </source>
</evidence>
<feature type="compositionally biased region" description="Low complexity" evidence="1">
    <location>
        <begin position="307"/>
        <end position="316"/>
    </location>
</feature>
<feature type="region of interest" description="Disordered" evidence="1">
    <location>
        <begin position="1"/>
        <end position="86"/>
    </location>
</feature>
<evidence type="ECO:0000256" key="1">
    <source>
        <dbReference type="SAM" id="MobiDB-lite"/>
    </source>
</evidence>
<protein>
    <submittedName>
        <fullName evidence="2">Uncharacterized protein</fullName>
    </submittedName>
</protein>
<dbReference type="AlphaFoldDB" id="A0A7S4NJV2"/>
<organism evidence="2">
    <name type="scientific">Odontella aurita</name>
    <dbReference type="NCBI Taxonomy" id="265563"/>
    <lineage>
        <taxon>Eukaryota</taxon>
        <taxon>Sar</taxon>
        <taxon>Stramenopiles</taxon>
        <taxon>Ochrophyta</taxon>
        <taxon>Bacillariophyta</taxon>
        <taxon>Mediophyceae</taxon>
        <taxon>Biddulphiophycidae</taxon>
        <taxon>Eupodiscales</taxon>
        <taxon>Odontellaceae</taxon>
        <taxon>Odontella</taxon>
    </lineage>
</organism>
<gene>
    <name evidence="2" type="ORF">OAUR00152_LOCUS43184</name>
</gene>
<proteinExistence type="predicted"/>
<reference evidence="2" key="1">
    <citation type="submission" date="2021-01" db="EMBL/GenBank/DDBJ databases">
        <authorList>
            <person name="Corre E."/>
            <person name="Pelletier E."/>
            <person name="Niang G."/>
            <person name="Scheremetjew M."/>
            <person name="Finn R."/>
            <person name="Kale V."/>
            <person name="Holt S."/>
            <person name="Cochrane G."/>
            <person name="Meng A."/>
            <person name="Brown T."/>
            <person name="Cohen L."/>
        </authorList>
    </citation>
    <scope>NUCLEOTIDE SEQUENCE</scope>
    <source>
        <strain evidence="2">Isolate 1302-5</strain>
    </source>
</reference>
<feature type="region of interest" description="Disordered" evidence="1">
    <location>
        <begin position="307"/>
        <end position="326"/>
    </location>
</feature>
<sequence>MANEFVSSDKEAVPAHATDDGDMEERISNGMAEEAKGDPFPPSSADEDSGGERVFEIRTREDKTKETAAPLPQARSPTSDSWSVSSSITPFGVRTSSVSALDGYYRPPINAALVLLSPRFDTPDARELVRSTLLRRMKGGSARIAVDRSIPAGTVNRLKLVDYMYGEAARLAMEAEPSELRGKMVESAFEKAFNEKWSSALSTDKVTNALRALTRLGCDPKRLSEAWREAEDRTPKPGVARLGPDLLCGLLSVGEKSLYVLNGFYPGVRGRCISPGSAFHAFGVEWDPTNATSWAFFRENICGCSSASGSSSGTAGRPRRKHPLSEASGSLRQILWERRAELGIDEQSLEDDYDGWDDVFYVASSPLEALADRCAWLLGGDPRDGTSSSLSNDIPYGRVVLGRGIPEWKLVQWFENPLVLVPPPPPPSFSDGSLEKKRIFDVVRGLNSEDCTKKLLDIYDFELRGLETSGTGCSCVIS</sequence>